<dbReference type="RefSeq" id="WP_190831193.1">
    <property type="nucleotide sequence ID" value="NZ_CAWPPI010000069.1"/>
</dbReference>
<feature type="transmembrane region" description="Helical" evidence="7">
    <location>
        <begin position="54"/>
        <end position="81"/>
    </location>
</feature>
<evidence type="ECO:0000256" key="3">
    <source>
        <dbReference type="ARBA" id="ARBA00022475"/>
    </source>
</evidence>
<comment type="similarity">
    <text evidence="2">Belongs to the DoxX family.</text>
</comment>
<dbReference type="Proteomes" id="UP000629098">
    <property type="component" value="Unassembled WGS sequence"/>
</dbReference>
<evidence type="ECO:0000313" key="8">
    <source>
        <dbReference type="EMBL" id="MBD2774330.1"/>
    </source>
</evidence>
<keyword evidence="4 7" id="KW-0812">Transmembrane</keyword>
<dbReference type="PANTHER" id="PTHR33452:SF1">
    <property type="entry name" value="INNER MEMBRANE PROTEIN YPHA-RELATED"/>
    <property type="match status" value="1"/>
</dbReference>
<dbReference type="PANTHER" id="PTHR33452">
    <property type="entry name" value="OXIDOREDUCTASE CATD-RELATED"/>
    <property type="match status" value="1"/>
</dbReference>
<evidence type="ECO:0000256" key="1">
    <source>
        <dbReference type="ARBA" id="ARBA00004651"/>
    </source>
</evidence>
<feature type="transmembrane region" description="Helical" evidence="7">
    <location>
        <begin position="88"/>
        <end position="109"/>
    </location>
</feature>
<keyword evidence="5 7" id="KW-1133">Transmembrane helix</keyword>
<comment type="caution">
    <text evidence="8">The sequence shown here is derived from an EMBL/GenBank/DDBJ whole genome shotgun (WGS) entry which is preliminary data.</text>
</comment>
<dbReference type="AlphaFoldDB" id="A0A8J7CF49"/>
<evidence type="ECO:0000256" key="4">
    <source>
        <dbReference type="ARBA" id="ARBA00022692"/>
    </source>
</evidence>
<keyword evidence="3" id="KW-1003">Cell membrane</keyword>
<keyword evidence="6 7" id="KW-0472">Membrane</keyword>
<evidence type="ECO:0000256" key="2">
    <source>
        <dbReference type="ARBA" id="ARBA00006679"/>
    </source>
</evidence>
<dbReference type="InterPro" id="IPR051907">
    <property type="entry name" value="DoxX-like_oxidoreductase"/>
</dbReference>
<dbReference type="GO" id="GO:0005886">
    <property type="term" value="C:plasma membrane"/>
    <property type="evidence" value="ECO:0007669"/>
    <property type="project" value="UniProtKB-SubCell"/>
</dbReference>
<keyword evidence="9" id="KW-1185">Reference proteome</keyword>
<reference evidence="8" key="1">
    <citation type="submission" date="2020-09" db="EMBL/GenBank/DDBJ databases">
        <title>Iningainema tapete sp. nov. (Scytonemataceae, Cyanobacteria) from greenhouses in central Florida (USA) produces two types of nodularin with biosynthetic potential for microcystin-LR and anabaenopeptins.</title>
        <authorList>
            <person name="Berthold D.E."/>
            <person name="Lefler F.W."/>
            <person name="Huang I.-S."/>
            <person name="Abdulla H."/>
            <person name="Zimba P.V."/>
            <person name="Laughinghouse H.D. IV."/>
        </authorList>
    </citation>
    <scope>NUCLEOTIDE SEQUENCE</scope>
    <source>
        <strain evidence="8">BLCCT55</strain>
    </source>
</reference>
<name>A0A8J7CF49_9CYAN</name>
<proteinExistence type="inferred from homology"/>
<sequence>MAGSREIWVRHRDAVLAYTFLRLVFGVNFFNHGLTRIGNIPKFVESMVGMYKDTFVPAILVRVPAYVIPPLELAIGLLLILGLATRGALIAGFCLMIVLMSGVTLLQQWDTATSQLIYCLVFFVLLALNSLNTVSVDHFRQRRNRNGYDNKT</sequence>
<evidence type="ECO:0000256" key="5">
    <source>
        <dbReference type="ARBA" id="ARBA00022989"/>
    </source>
</evidence>
<accession>A0A8J7CF49</accession>
<dbReference type="InterPro" id="IPR032808">
    <property type="entry name" value="DoxX"/>
</dbReference>
<dbReference type="EMBL" id="JACXAE010000069">
    <property type="protein sequence ID" value="MBD2774330.1"/>
    <property type="molecule type" value="Genomic_DNA"/>
</dbReference>
<dbReference type="Pfam" id="PF07681">
    <property type="entry name" value="DoxX"/>
    <property type="match status" value="1"/>
</dbReference>
<feature type="transmembrane region" description="Helical" evidence="7">
    <location>
        <begin position="115"/>
        <end position="136"/>
    </location>
</feature>
<evidence type="ECO:0000256" key="6">
    <source>
        <dbReference type="ARBA" id="ARBA00023136"/>
    </source>
</evidence>
<feature type="transmembrane region" description="Helical" evidence="7">
    <location>
        <begin position="15"/>
        <end position="34"/>
    </location>
</feature>
<comment type="subcellular location">
    <subcellularLocation>
        <location evidence="1">Cell membrane</location>
        <topology evidence="1">Multi-pass membrane protein</topology>
    </subcellularLocation>
</comment>
<gene>
    <name evidence="8" type="ORF">ICL16_20205</name>
</gene>
<evidence type="ECO:0000256" key="7">
    <source>
        <dbReference type="SAM" id="Phobius"/>
    </source>
</evidence>
<organism evidence="8 9">
    <name type="scientific">Iningainema tapete BLCC-T55</name>
    <dbReference type="NCBI Taxonomy" id="2748662"/>
    <lineage>
        <taxon>Bacteria</taxon>
        <taxon>Bacillati</taxon>
        <taxon>Cyanobacteriota</taxon>
        <taxon>Cyanophyceae</taxon>
        <taxon>Nostocales</taxon>
        <taxon>Scytonemataceae</taxon>
        <taxon>Iningainema tapete</taxon>
    </lineage>
</organism>
<evidence type="ECO:0000313" key="9">
    <source>
        <dbReference type="Proteomes" id="UP000629098"/>
    </source>
</evidence>
<protein>
    <submittedName>
        <fullName evidence="8">DoxX family membrane protein</fullName>
    </submittedName>
</protein>